<feature type="transmembrane region" description="Helical" evidence="1">
    <location>
        <begin position="152"/>
        <end position="171"/>
    </location>
</feature>
<sequence>MLYTKLIAVAMLTDLLLSALVGLGVYGGFSIHPAGLFGEAVRTTTPATNAFQAAIPLWMPSIQDLKQPLSLLPEPAAVSYAWTVVFSLIAIGIQSYSRGVYLGGLRDVVLRRKPSRLADYGRHYFKRMLGWSFLQLLALIAGVLLAPLGPGPIAILFLVLFVYSFVPYLIVLYDHTLGYALKVGPSLFRAHFWSFAGFALLTMFLTGCISVLVTLANPYRYYVIMLLYSTAATLLIGEFMNRLHAKTAEYRLEANFQTETIPLHRVKTAGLTALVLLVPAAATWVALGYPAAAVDRALHPARTELPGISYSAGFSDALNASDSMYSTYTWNDGSFRLHISLPDLADGASVKEIRGTAKISWLVKKERVTSSGSHHTSWNEDVLQEQTILYRLVRTRSEDGSFYYTSRGGTAAVIELGSADKEPMRFEMTVSGDGKNIFLLKYPAQFDAEPVSRIAGNGRYWTPQASRINAGDFRSYWFSAHTSKEDVLEMLAAKNHYSSIGPKRPFIQLAAALQEADGTMVNKALQTIAANGAIVTAPDWNEKTWSDYLAGLYASSDWDGFIEHLSRAGAYNGYLPQQLKPPPANTKPASESYRITVPFPGKLVLLDYETDSDHHLTRLALTLPGE</sequence>
<dbReference type="OrthoDB" id="2493042at2"/>
<feature type="transmembrane region" description="Helical" evidence="1">
    <location>
        <begin position="271"/>
        <end position="292"/>
    </location>
</feature>
<dbReference type="AlphaFoldDB" id="A0A3B0C4D5"/>
<gene>
    <name evidence="2" type="ORF">D7M11_20740</name>
</gene>
<dbReference type="Proteomes" id="UP000282311">
    <property type="component" value="Unassembled WGS sequence"/>
</dbReference>
<proteinExistence type="predicted"/>
<feature type="transmembrane region" description="Helical" evidence="1">
    <location>
        <begin position="219"/>
        <end position="237"/>
    </location>
</feature>
<comment type="caution">
    <text evidence="2">The sequence shown here is derived from an EMBL/GenBank/DDBJ whole genome shotgun (WGS) entry which is preliminary data.</text>
</comment>
<keyword evidence="1" id="KW-1133">Transmembrane helix</keyword>
<name>A0A3B0C4D5_9BACL</name>
<organism evidence="2 3">
    <name type="scientific">Paenibacillus ginsengarvi</name>
    <dbReference type="NCBI Taxonomy" id="400777"/>
    <lineage>
        <taxon>Bacteria</taxon>
        <taxon>Bacillati</taxon>
        <taxon>Bacillota</taxon>
        <taxon>Bacilli</taxon>
        <taxon>Bacillales</taxon>
        <taxon>Paenibacillaceae</taxon>
        <taxon>Paenibacillus</taxon>
    </lineage>
</organism>
<feature type="transmembrane region" description="Helical" evidence="1">
    <location>
        <begin position="80"/>
        <end position="103"/>
    </location>
</feature>
<evidence type="ECO:0000256" key="1">
    <source>
        <dbReference type="SAM" id="Phobius"/>
    </source>
</evidence>
<accession>A0A3B0C4D5</accession>
<evidence type="ECO:0000313" key="2">
    <source>
        <dbReference type="EMBL" id="RKN79114.1"/>
    </source>
</evidence>
<keyword evidence="1" id="KW-0812">Transmembrane</keyword>
<evidence type="ECO:0000313" key="3">
    <source>
        <dbReference type="Proteomes" id="UP000282311"/>
    </source>
</evidence>
<protein>
    <submittedName>
        <fullName evidence="2">Uncharacterized protein</fullName>
    </submittedName>
</protein>
<keyword evidence="3" id="KW-1185">Reference proteome</keyword>
<feature type="transmembrane region" description="Helical" evidence="1">
    <location>
        <begin position="7"/>
        <end position="29"/>
    </location>
</feature>
<dbReference type="EMBL" id="RBAH01000016">
    <property type="protein sequence ID" value="RKN79114.1"/>
    <property type="molecule type" value="Genomic_DNA"/>
</dbReference>
<keyword evidence="1" id="KW-0472">Membrane</keyword>
<dbReference type="RefSeq" id="WP_120749169.1">
    <property type="nucleotide sequence ID" value="NZ_RBAH01000016.1"/>
</dbReference>
<feature type="transmembrane region" description="Helical" evidence="1">
    <location>
        <begin position="124"/>
        <end position="146"/>
    </location>
</feature>
<reference evidence="2 3" key="1">
    <citation type="journal article" date="2007" name="Int. J. Syst. Evol. Microbiol.">
        <title>Paenibacillus ginsengarvi sp. nov., isolated from soil from ginseng cultivation.</title>
        <authorList>
            <person name="Yoon M.H."/>
            <person name="Ten L.N."/>
            <person name="Im W.T."/>
        </authorList>
    </citation>
    <scope>NUCLEOTIDE SEQUENCE [LARGE SCALE GENOMIC DNA]</scope>
    <source>
        <strain evidence="2 3">KCTC 13059</strain>
    </source>
</reference>
<feature type="transmembrane region" description="Helical" evidence="1">
    <location>
        <begin position="192"/>
        <end position="213"/>
    </location>
</feature>